<evidence type="ECO:0000313" key="2">
    <source>
        <dbReference type="Proteomes" id="UP000595332"/>
    </source>
</evidence>
<evidence type="ECO:0008006" key="3">
    <source>
        <dbReference type="Google" id="ProtNLM"/>
    </source>
</evidence>
<dbReference type="Proteomes" id="UP000595332">
    <property type="component" value="Chromosome"/>
</dbReference>
<proteinExistence type="predicted"/>
<evidence type="ECO:0000313" key="1">
    <source>
        <dbReference type="EMBL" id="BBB29360.1"/>
    </source>
</evidence>
<name>A0A7R6PS29_9GAMM</name>
<sequence length="92" mass="10346">MAAKQKAFRSPKYLKWVKSLPCCMCGGNADDAHHIVGIGHLGGMGTKAPDSYTMPLCRQHHQEIHQQSELWTDQWEWVARTQARAISEGVEV</sequence>
<dbReference type="Gene3D" id="3.30.40.190">
    <property type="match status" value="1"/>
</dbReference>
<dbReference type="Pfam" id="PF06147">
    <property type="entry name" value="DUF968"/>
    <property type="match status" value="1"/>
</dbReference>
<dbReference type="RefSeq" id="WP_201349971.1">
    <property type="nucleotide sequence ID" value="NZ_AP014546.1"/>
</dbReference>
<protein>
    <recommendedName>
        <fullName evidence="3">DUF968 domain-containing protein</fullName>
    </recommendedName>
</protein>
<reference evidence="1 2" key="1">
    <citation type="journal article" date="2008" name="Int. J. Syst. Evol. Microbiol.">
        <title>Neptunomonas japonica sp. nov., an Osedax japonicus symbiont-like bacterium isolated from sediment adjacent to sperm whale carcasses off Kagoshima, Japan.</title>
        <authorList>
            <person name="Miyazaki M."/>
            <person name="Nogi Y."/>
            <person name="Fujiwara Y."/>
            <person name="Kawato M."/>
            <person name="Kubokawa K."/>
            <person name="Horikoshi K."/>
        </authorList>
    </citation>
    <scope>NUCLEOTIDE SEQUENCE [LARGE SCALE GENOMIC DNA]</scope>
    <source>
        <strain evidence="1 2">JAMM 1380</strain>
    </source>
</reference>
<dbReference type="InterPro" id="IPR010373">
    <property type="entry name" value="DUF968"/>
</dbReference>
<accession>A0A7R6PS29</accession>
<dbReference type="EMBL" id="AP014546">
    <property type="protein sequence ID" value="BBB29360.1"/>
    <property type="molecule type" value="Genomic_DNA"/>
</dbReference>
<organism evidence="1 2">
    <name type="scientific">Neptunomonas japonica JAMM 1380</name>
    <dbReference type="NCBI Taxonomy" id="1441457"/>
    <lineage>
        <taxon>Bacteria</taxon>
        <taxon>Pseudomonadati</taxon>
        <taxon>Pseudomonadota</taxon>
        <taxon>Gammaproteobacteria</taxon>
        <taxon>Oceanospirillales</taxon>
        <taxon>Oceanospirillaceae</taxon>
        <taxon>Neptunomonas</taxon>
    </lineage>
</organism>
<dbReference type="AlphaFoldDB" id="A0A7R6PS29"/>
<dbReference type="KEGG" id="njp:NEJAP_1408"/>
<gene>
    <name evidence="1" type="ORF">NEJAP_1408</name>
</gene>
<keyword evidence="2" id="KW-1185">Reference proteome</keyword>